<feature type="transmembrane region" description="Helical" evidence="1">
    <location>
        <begin position="33"/>
        <end position="51"/>
    </location>
</feature>
<dbReference type="VEuPathDB" id="FungiDB:I7I53_09456"/>
<evidence type="ECO:0000313" key="3">
    <source>
        <dbReference type="Proteomes" id="UP000663419"/>
    </source>
</evidence>
<accession>A0A8A1LAU0</accession>
<protein>
    <submittedName>
        <fullName evidence="2">Uncharacterized protein</fullName>
    </submittedName>
</protein>
<keyword evidence="1" id="KW-0812">Transmembrane</keyword>
<dbReference type="EMBL" id="CP069102">
    <property type="protein sequence ID" value="QSS49172.1"/>
    <property type="molecule type" value="Genomic_DNA"/>
</dbReference>
<dbReference type="AlphaFoldDB" id="A0A8A1LAU0"/>
<reference evidence="2" key="1">
    <citation type="submission" date="2021-01" db="EMBL/GenBank/DDBJ databases">
        <title>Chromosome-level genome assembly of a human fungal pathogen reveals clustering of transcriptionally co-regulated genes.</title>
        <authorList>
            <person name="Voorhies M."/>
            <person name="Cohen S."/>
            <person name="Shea T.P."/>
            <person name="Petrus S."/>
            <person name="Munoz J.F."/>
            <person name="Poplawski S."/>
            <person name="Goldman W.E."/>
            <person name="Michael T."/>
            <person name="Cuomo C.A."/>
            <person name="Sil A."/>
            <person name="Beyhan S."/>
        </authorList>
    </citation>
    <scope>NUCLEOTIDE SEQUENCE</scope>
    <source>
        <strain evidence="2">H88</strain>
    </source>
</reference>
<proteinExistence type="predicted"/>
<sequence length="125" mass="14479">MFLLVCFPLLPCTLFLFAFALVCWVYCKIESFPFISISLFFLYRLFILLYLQVRSICSISPCCFVLSIFWGNPVMLTLVVQSSNSSYSLLPLYVHVQCIHKRLDGAGERKSKKHHFICHITSAKR</sequence>
<evidence type="ECO:0000313" key="2">
    <source>
        <dbReference type="EMBL" id="QSS49172.1"/>
    </source>
</evidence>
<organism evidence="2 3">
    <name type="scientific">Ajellomyces capsulatus (strain H88)</name>
    <name type="common">Darling's disease fungus</name>
    <name type="synonym">Histoplasma capsulatum</name>
    <dbReference type="NCBI Taxonomy" id="544711"/>
    <lineage>
        <taxon>Eukaryota</taxon>
        <taxon>Fungi</taxon>
        <taxon>Dikarya</taxon>
        <taxon>Ascomycota</taxon>
        <taxon>Pezizomycotina</taxon>
        <taxon>Eurotiomycetes</taxon>
        <taxon>Eurotiomycetidae</taxon>
        <taxon>Onygenales</taxon>
        <taxon>Ajellomycetaceae</taxon>
        <taxon>Histoplasma</taxon>
    </lineage>
</organism>
<keyword evidence="1" id="KW-0472">Membrane</keyword>
<gene>
    <name evidence="2" type="ORF">I7I53_09456</name>
</gene>
<feature type="transmembrane region" description="Helical" evidence="1">
    <location>
        <begin position="63"/>
        <end position="83"/>
    </location>
</feature>
<dbReference type="Proteomes" id="UP000663419">
    <property type="component" value="Chromosome 1"/>
</dbReference>
<evidence type="ECO:0000256" key="1">
    <source>
        <dbReference type="SAM" id="Phobius"/>
    </source>
</evidence>
<keyword evidence="1" id="KW-1133">Transmembrane helix</keyword>
<name>A0A8A1LAU0_AJEC8</name>